<sequence>MVSAKEEECRRLREAANSTEVSHSFFRFYNQHSS</sequence>
<dbReference type="AlphaFoldDB" id="A0A448X9V0"/>
<reference evidence="1" key="1">
    <citation type="submission" date="2018-11" db="EMBL/GenBank/DDBJ databases">
        <authorList>
            <consortium name="Pathogen Informatics"/>
        </authorList>
    </citation>
    <scope>NUCLEOTIDE SEQUENCE</scope>
</reference>
<evidence type="ECO:0000313" key="1">
    <source>
        <dbReference type="EMBL" id="VEL31635.1"/>
    </source>
</evidence>
<gene>
    <name evidence="1" type="ORF">PXEA_LOCUS25075</name>
</gene>
<organism evidence="1 2">
    <name type="scientific">Protopolystoma xenopodis</name>
    <dbReference type="NCBI Taxonomy" id="117903"/>
    <lineage>
        <taxon>Eukaryota</taxon>
        <taxon>Metazoa</taxon>
        <taxon>Spiralia</taxon>
        <taxon>Lophotrochozoa</taxon>
        <taxon>Platyhelminthes</taxon>
        <taxon>Monogenea</taxon>
        <taxon>Polyopisthocotylea</taxon>
        <taxon>Polystomatidea</taxon>
        <taxon>Polystomatidae</taxon>
        <taxon>Protopolystoma</taxon>
    </lineage>
</organism>
<evidence type="ECO:0000313" key="2">
    <source>
        <dbReference type="Proteomes" id="UP000784294"/>
    </source>
</evidence>
<accession>A0A448X9V0</accession>
<name>A0A448X9V0_9PLAT</name>
<protein>
    <submittedName>
        <fullName evidence="1">Uncharacterized protein</fullName>
    </submittedName>
</protein>
<dbReference type="Proteomes" id="UP000784294">
    <property type="component" value="Unassembled WGS sequence"/>
</dbReference>
<proteinExistence type="predicted"/>
<dbReference type="EMBL" id="CAAALY010124790">
    <property type="protein sequence ID" value="VEL31635.1"/>
    <property type="molecule type" value="Genomic_DNA"/>
</dbReference>
<comment type="caution">
    <text evidence="1">The sequence shown here is derived from an EMBL/GenBank/DDBJ whole genome shotgun (WGS) entry which is preliminary data.</text>
</comment>
<keyword evidence="2" id="KW-1185">Reference proteome</keyword>